<name>M7TEG1_EUTLA</name>
<organism evidence="1 2">
    <name type="scientific">Eutypa lata (strain UCR-EL1)</name>
    <name type="common">Grapevine dieback disease fungus</name>
    <name type="synonym">Eutypa armeniacae</name>
    <dbReference type="NCBI Taxonomy" id="1287681"/>
    <lineage>
        <taxon>Eukaryota</taxon>
        <taxon>Fungi</taxon>
        <taxon>Dikarya</taxon>
        <taxon>Ascomycota</taxon>
        <taxon>Pezizomycotina</taxon>
        <taxon>Sordariomycetes</taxon>
        <taxon>Xylariomycetidae</taxon>
        <taxon>Xylariales</taxon>
        <taxon>Diatrypaceae</taxon>
        <taxon>Eutypa</taxon>
    </lineage>
</organism>
<reference evidence="2" key="1">
    <citation type="journal article" date="2013" name="Genome Announc.">
        <title>Draft genome sequence of the grapevine dieback fungus Eutypa lata UCR-EL1.</title>
        <authorList>
            <person name="Blanco-Ulate B."/>
            <person name="Rolshausen P.E."/>
            <person name="Cantu D."/>
        </authorList>
    </citation>
    <scope>NUCLEOTIDE SEQUENCE [LARGE SCALE GENOMIC DNA]</scope>
    <source>
        <strain evidence="2">UCR-EL1</strain>
    </source>
</reference>
<dbReference type="AlphaFoldDB" id="M7TEG1"/>
<keyword evidence="2" id="KW-1185">Reference proteome</keyword>
<dbReference type="HOGENOM" id="CLU_1120194_0_0_1"/>
<dbReference type="KEGG" id="ela:UCREL1_4672"/>
<evidence type="ECO:0000313" key="2">
    <source>
        <dbReference type="Proteomes" id="UP000012174"/>
    </source>
</evidence>
<proteinExistence type="predicted"/>
<protein>
    <submittedName>
        <fullName evidence="1">Uncharacterized protein</fullName>
    </submittedName>
</protein>
<dbReference type="OrthoDB" id="5424577at2759"/>
<accession>M7TEG1</accession>
<dbReference type="Proteomes" id="UP000012174">
    <property type="component" value="Unassembled WGS sequence"/>
</dbReference>
<sequence>MTNEVIRTDCATLGAKIDWFNGAVARAVDEHGTLTVDRCDAKTVEELLTMIDLSVSCDVVDNITATNPESKLVIMTNIDTSVSDIVTMIEYDNALVSIVVPMINPMMIQTVPIMSLHNTIIANLRKYANIPVFIEHRESTDTDSILISSIQLDECVEMYSTIHAFVHTVWKNLNGPPDCEWAFVVIWMMASEGLRTVIDPSSAAWLLGTRGPIEYAETMNMPGTADVYLYPKEQIAVPHVDVFCSNKD</sequence>
<gene>
    <name evidence="1" type="ORF">UCREL1_4672</name>
</gene>
<dbReference type="EMBL" id="KB706261">
    <property type="protein sequence ID" value="EMR68316.1"/>
    <property type="molecule type" value="Genomic_DNA"/>
</dbReference>
<evidence type="ECO:0000313" key="1">
    <source>
        <dbReference type="EMBL" id="EMR68316.1"/>
    </source>
</evidence>